<reference evidence="2" key="1">
    <citation type="journal article" date="2010" name="Science">
        <title>Signatures of adaptation to obligate biotrophy in the Hyaloperonospora arabidopsidis genome.</title>
        <authorList>
            <person name="Baxter L."/>
            <person name="Tripathy S."/>
            <person name="Ishaque N."/>
            <person name="Boot N."/>
            <person name="Cabral A."/>
            <person name="Kemen E."/>
            <person name="Thines M."/>
            <person name="Ah-Fong A."/>
            <person name="Anderson R."/>
            <person name="Badejoko W."/>
            <person name="Bittner-Eddy P."/>
            <person name="Boore J.L."/>
            <person name="Chibucos M.C."/>
            <person name="Coates M."/>
            <person name="Dehal P."/>
            <person name="Delehaunty K."/>
            <person name="Dong S."/>
            <person name="Downton P."/>
            <person name="Dumas B."/>
            <person name="Fabro G."/>
            <person name="Fronick C."/>
            <person name="Fuerstenberg S.I."/>
            <person name="Fulton L."/>
            <person name="Gaulin E."/>
            <person name="Govers F."/>
            <person name="Hughes L."/>
            <person name="Humphray S."/>
            <person name="Jiang R.H."/>
            <person name="Judelson H."/>
            <person name="Kamoun S."/>
            <person name="Kyung K."/>
            <person name="Meijer H."/>
            <person name="Minx P."/>
            <person name="Morris P."/>
            <person name="Nelson J."/>
            <person name="Phuntumart V."/>
            <person name="Qutob D."/>
            <person name="Rehmany A."/>
            <person name="Rougon-Cardoso A."/>
            <person name="Ryden P."/>
            <person name="Torto-Alalibo T."/>
            <person name="Studholme D."/>
            <person name="Wang Y."/>
            <person name="Win J."/>
            <person name="Wood J."/>
            <person name="Clifton S.W."/>
            <person name="Rogers J."/>
            <person name="Van den Ackerveken G."/>
            <person name="Jones J.D."/>
            <person name="McDowell J.M."/>
            <person name="Beynon J."/>
            <person name="Tyler B.M."/>
        </authorList>
    </citation>
    <scope>NUCLEOTIDE SEQUENCE [LARGE SCALE GENOMIC DNA]</scope>
    <source>
        <strain evidence="2">Emoy2</strain>
    </source>
</reference>
<dbReference type="HOGENOM" id="CLU_2710090_0_0_1"/>
<dbReference type="VEuPathDB" id="FungiDB:HpaG809616"/>
<dbReference type="AlphaFoldDB" id="M4BT31"/>
<proteinExistence type="predicted"/>
<organism evidence="1 2">
    <name type="scientific">Hyaloperonospora arabidopsidis (strain Emoy2)</name>
    <name type="common">Downy mildew agent</name>
    <name type="synonym">Peronospora arabidopsidis</name>
    <dbReference type="NCBI Taxonomy" id="559515"/>
    <lineage>
        <taxon>Eukaryota</taxon>
        <taxon>Sar</taxon>
        <taxon>Stramenopiles</taxon>
        <taxon>Oomycota</taxon>
        <taxon>Peronosporomycetes</taxon>
        <taxon>Peronosporales</taxon>
        <taxon>Peronosporaceae</taxon>
        <taxon>Hyaloperonospora</taxon>
    </lineage>
</organism>
<dbReference type="EMBL" id="ABWE02000278">
    <property type="status" value="NOT_ANNOTATED_CDS"/>
    <property type="molecule type" value="Genomic_DNA"/>
</dbReference>
<evidence type="ECO:0000313" key="1">
    <source>
        <dbReference type="EnsemblProtists" id="HpaP809616"/>
    </source>
</evidence>
<sequence>MAPELLNIEPTVLEITLQDVLIPLGGPSDGSVVYKFKELFEDGDTRTLDVAHGEIPKSSGWRTVRWLLQVWKK</sequence>
<keyword evidence="2" id="KW-1185">Reference proteome</keyword>
<dbReference type="EnsemblProtists" id="HpaT809616">
    <property type="protein sequence ID" value="HpaP809616"/>
    <property type="gene ID" value="HpaG809616"/>
</dbReference>
<evidence type="ECO:0000313" key="2">
    <source>
        <dbReference type="Proteomes" id="UP000011713"/>
    </source>
</evidence>
<name>M4BT31_HYAAE</name>
<accession>M4BT31</accession>
<protein>
    <submittedName>
        <fullName evidence="1">Uncharacterized protein</fullName>
    </submittedName>
</protein>
<reference evidence="1" key="2">
    <citation type="submission" date="2015-06" db="UniProtKB">
        <authorList>
            <consortium name="EnsemblProtists"/>
        </authorList>
    </citation>
    <scope>IDENTIFICATION</scope>
    <source>
        <strain evidence="1">Emoy2</strain>
    </source>
</reference>
<dbReference type="Proteomes" id="UP000011713">
    <property type="component" value="Unassembled WGS sequence"/>
</dbReference>
<dbReference type="InParanoid" id="M4BT31"/>